<dbReference type="STRING" id="1295533.A0A1E3HEX4"/>
<comment type="caution">
    <text evidence="3">The sequence shown here is derived from an EMBL/GenBank/DDBJ whole genome shotgun (WGS) entry which is preliminary data.</text>
</comment>
<reference evidence="3 4" key="1">
    <citation type="submission" date="2016-06" db="EMBL/GenBank/DDBJ databases">
        <title>Evolution of pathogenesis and genome organization in the Tremellales.</title>
        <authorList>
            <person name="Cuomo C."/>
            <person name="Litvintseva A."/>
            <person name="Heitman J."/>
            <person name="Chen Y."/>
            <person name="Sun S."/>
            <person name="Springer D."/>
            <person name="Dromer F."/>
            <person name="Young S."/>
            <person name="Zeng Q."/>
            <person name="Chapman S."/>
            <person name="Gujja S."/>
            <person name="Saif S."/>
            <person name="Birren B."/>
        </authorList>
    </citation>
    <scope>NUCLEOTIDE SEQUENCE [LARGE SCALE GENOMIC DNA]</scope>
    <source>
        <strain evidence="3 4">CBS 6039</strain>
    </source>
</reference>
<dbReference type="AlphaFoldDB" id="A0A1E3HEX4"/>
<proteinExistence type="inferred from homology"/>
<dbReference type="EMBL" id="AWGJ01000011">
    <property type="protein sequence ID" value="ODN74316.1"/>
    <property type="molecule type" value="Genomic_DNA"/>
</dbReference>
<dbReference type="SMART" id="SM00960">
    <property type="entry name" value="Robl_LC7"/>
    <property type="match status" value="1"/>
</dbReference>
<dbReference type="Proteomes" id="UP000094065">
    <property type="component" value="Unassembled WGS sequence"/>
</dbReference>
<keyword evidence="4" id="KW-1185">Reference proteome</keyword>
<feature type="domain" description="Roadblock/LAMTOR2" evidence="2">
    <location>
        <begin position="13"/>
        <end position="118"/>
    </location>
</feature>
<gene>
    <name evidence="3" type="ORF">L202_06734</name>
</gene>
<evidence type="ECO:0000313" key="4">
    <source>
        <dbReference type="Proteomes" id="UP000094065"/>
    </source>
</evidence>
<dbReference type="PANTHER" id="PTHR10779">
    <property type="entry name" value="DYNEIN LIGHT CHAIN ROADBLOCK"/>
    <property type="match status" value="1"/>
</dbReference>
<dbReference type="OrthoDB" id="9985637at2759"/>
<evidence type="ECO:0000259" key="2">
    <source>
        <dbReference type="SMART" id="SM00960"/>
    </source>
</evidence>
<organism evidence="3 4">
    <name type="scientific">Cryptococcus amylolentus CBS 6039</name>
    <dbReference type="NCBI Taxonomy" id="1295533"/>
    <lineage>
        <taxon>Eukaryota</taxon>
        <taxon>Fungi</taxon>
        <taxon>Dikarya</taxon>
        <taxon>Basidiomycota</taxon>
        <taxon>Agaricomycotina</taxon>
        <taxon>Tremellomycetes</taxon>
        <taxon>Tremellales</taxon>
        <taxon>Cryptococcaceae</taxon>
        <taxon>Cryptococcus</taxon>
    </lineage>
</organism>
<dbReference type="GeneID" id="30158043"/>
<dbReference type="SUPFAM" id="SSF103196">
    <property type="entry name" value="Roadblock/LC7 domain"/>
    <property type="match status" value="1"/>
</dbReference>
<evidence type="ECO:0000313" key="3">
    <source>
        <dbReference type="EMBL" id="ODN74316.1"/>
    </source>
</evidence>
<dbReference type="Gene3D" id="3.30.450.30">
    <property type="entry name" value="Dynein light chain 2a, cytoplasmic"/>
    <property type="match status" value="1"/>
</dbReference>
<accession>A0A1E3HEX4</accession>
<sequence length="135" mass="14381">MSAQDPNAPPPEVEATLSRLSQYRNVRGVMVLARSHIVGDTPHPSRPGDAGIVQTTGTVFEGEGGAKYAGAVEMIVLSTGAAIAECEEGDELRLMRIRTKRHELIITPDEKYVLVGSARPGAMSAYLLTPTPHSS</sequence>
<comment type="similarity">
    <text evidence="1">Belongs to the GAMAD family.</text>
</comment>
<evidence type="ECO:0000256" key="1">
    <source>
        <dbReference type="ARBA" id="ARBA00007191"/>
    </source>
</evidence>
<protein>
    <recommendedName>
        <fullName evidence="2">Roadblock/LAMTOR2 domain-containing protein</fullName>
    </recommendedName>
</protein>
<dbReference type="RefSeq" id="XP_018990097.1">
    <property type="nucleotide sequence ID" value="XM_019141290.1"/>
</dbReference>
<name>A0A1E3HEX4_9TREE</name>
<dbReference type="InterPro" id="IPR004942">
    <property type="entry name" value="Roadblock/LAMTOR2_dom"/>
</dbReference>